<name>A0AAU9U8K7_EUPED</name>
<accession>A0AAU9U8K7</accession>
<dbReference type="EMBL" id="CAKOGL010000013">
    <property type="protein sequence ID" value="CAH2094044.1"/>
    <property type="molecule type" value="Genomic_DNA"/>
</dbReference>
<gene>
    <name evidence="1" type="ORF">EEDITHA_LOCUS9647</name>
</gene>
<proteinExistence type="predicted"/>
<sequence length="145" mass="17038">MEKQRPPMFPPIFVVYIFGSHKKWTWMNPDGYTRNEINLIMTTRQIFNEVSVIHTVTNGSDHLLVRGTLNASVKLEQSRMMKSKFRPSIAYVQSPESHENCVSVDDIKNKLAAVDRPINTLIWKSLRHDIRVFYTKRIKDSFQER</sequence>
<organism evidence="1 2">
    <name type="scientific">Euphydryas editha</name>
    <name type="common">Edith's checkerspot</name>
    <dbReference type="NCBI Taxonomy" id="104508"/>
    <lineage>
        <taxon>Eukaryota</taxon>
        <taxon>Metazoa</taxon>
        <taxon>Ecdysozoa</taxon>
        <taxon>Arthropoda</taxon>
        <taxon>Hexapoda</taxon>
        <taxon>Insecta</taxon>
        <taxon>Pterygota</taxon>
        <taxon>Neoptera</taxon>
        <taxon>Endopterygota</taxon>
        <taxon>Lepidoptera</taxon>
        <taxon>Glossata</taxon>
        <taxon>Ditrysia</taxon>
        <taxon>Papilionoidea</taxon>
        <taxon>Nymphalidae</taxon>
        <taxon>Nymphalinae</taxon>
        <taxon>Euphydryas</taxon>
    </lineage>
</organism>
<reference evidence="1" key="1">
    <citation type="submission" date="2022-03" db="EMBL/GenBank/DDBJ databases">
        <authorList>
            <person name="Tunstrom K."/>
        </authorList>
    </citation>
    <scope>NUCLEOTIDE SEQUENCE</scope>
</reference>
<comment type="caution">
    <text evidence="1">The sequence shown here is derived from an EMBL/GenBank/DDBJ whole genome shotgun (WGS) entry which is preliminary data.</text>
</comment>
<keyword evidence="2" id="KW-1185">Reference proteome</keyword>
<evidence type="ECO:0000313" key="2">
    <source>
        <dbReference type="Proteomes" id="UP001153954"/>
    </source>
</evidence>
<dbReference type="Proteomes" id="UP001153954">
    <property type="component" value="Unassembled WGS sequence"/>
</dbReference>
<protein>
    <submittedName>
        <fullName evidence="1">Uncharacterized protein</fullName>
    </submittedName>
</protein>
<evidence type="ECO:0000313" key="1">
    <source>
        <dbReference type="EMBL" id="CAH2094044.1"/>
    </source>
</evidence>
<dbReference type="AlphaFoldDB" id="A0AAU9U8K7"/>